<sequence>MDMSVLWLTLLGCTMCCTAVISEAPPPATSVTEMSGFRMLFNAYRQCSDQQEMVVCLKGRALRMLDRAIQMENIQIADGVSLVKRPEGNSGRSLEADNGAGNADRASNGEAAENAIPENSADFGKHVDSMLYEKLSRFARSRSLQLSMPQMSDEGRDLDDGVYLTGRKKKKDKGGHVYLMMLKGGLLAMAYKGLALLAGKALLVSKIALTLALLVAFKKLFSGGGGHGGSSKTTYEIVKQPVLTHSHQYAAPGAADTFGSYDNSGPYARSIAQPDVVPYPQLAAYRAHVKGANGAGGPVQMMSSAAGSSPSVVMSGVVQHDSNLRDEAL</sequence>
<gene>
    <name evidence="3" type="ORF">CINCED_3A015996</name>
</gene>
<evidence type="ECO:0000313" key="3">
    <source>
        <dbReference type="EMBL" id="VVC33489.1"/>
    </source>
</evidence>
<accession>A0A5E4MMH5</accession>
<dbReference type="GO" id="GO:0016020">
    <property type="term" value="C:membrane"/>
    <property type="evidence" value="ECO:0007669"/>
    <property type="project" value="TreeGrafter"/>
</dbReference>
<dbReference type="OrthoDB" id="6622274at2759"/>
<feature type="region of interest" description="Disordered" evidence="1">
    <location>
        <begin position="87"/>
        <end position="118"/>
    </location>
</feature>
<feature type="signal peptide" evidence="2">
    <location>
        <begin position="1"/>
        <end position="19"/>
    </location>
</feature>
<dbReference type="Proteomes" id="UP000325440">
    <property type="component" value="Unassembled WGS sequence"/>
</dbReference>
<reference evidence="3 4" key="1">
    <citation type="submission" date="2019-08" db="EMBL/GenBank/DDBJ databases">
        <authorList>
            <person name="Alioto T."/>
            <person name="Alioto T."/>
            <person name="Gomez Garrido J."/>
        </authorList>
    </citation>
    <scope>NUCLEOTIDE SEQUENCE [LARGE SCALE GENOMIC DNA]</scope>
</reference>
<evidence type="ECO:0000256" key="2">
    <source>
        <dbReference type="SAM" id="SignalP"/>
    </source>
</evidence>
<evidence type="ECO:0000256" key="1">
    <source>
        <dbReference type="SAM" id="MobiDB-lite"/>
    </source>
</evidence>
<dbReference type="EMBL" id="CABPRJ010000969">
    <property type="protein sequence ID" value="VVC33489.1"/>
    <property type="molecule type" value="Genomic_DNA"/>
</dbReference>
<dbReference type="AlphaFoldDB" id="A0A5E4MMH5"/>
<dbReference type="InterPro" id="IPR012464">
    <property type="entry name" value="DUF1676"/>
</dbReference>
<keyword evidence="2" id="KW-0732">Signal</keyword>
<proteinExistence type="predicted"/>
<dbReference type="PANTHER" id="PTHR21879">
    <property type="entry name" value="FI03362P-RELATED-RELATED"/>
    <property type="match status" value="1"/>
</dbReference>
<organism evidence="3 4">
    <name type="scientific">Cinara cedri</name>
    <dbReference type="NCBI Taxonomy" id="506608"/>
    <lineage>
        <taxon>Eukaryota</taxon>
        <taxon>Metazoa</taxon>
        <taxon>Ecdysozoa</taxon>
        <taxon>Arthropoda</taxon>
        <taxon>Hexapoda</taxon>
        <taxon>Insecta</taxon>
        <taxon>Pterygota</taxon>
        <taxon>Neoptera</taxon>
        <taxon>Paraneoptera</taxon>
        <taxon>Hemiptera</taxon>
        <taxon>Sternorrhyncha</taxon>
        <taxon>Aphidomorpha</taxon>
        <taxon>Aphidoidea</taxon>
        <taxon>Aphididae</taxon>
        <taxon>Lachninae</taxon>
        <taxon>Cinara</taxon>
    </lineage>
</organism>
<feature type="chain" id="PRO_5022676944" evidence="2">
    <location>
        <begin position="20"/>
        <end position="329"/>
    </location>
</feature>
<dbReference type="PANTHER" id="PTHR21879:SF14">
    <property type="entry name" value="OSIRIS 8"/>
    <property type="match status" value="1"/>
</dbReference>
<dbReference type="Pfam" id="PF07898">
    <property type="entry name" value="DUF1676"/>
    <property type="match status" value="1"/>
</dbReference>
<protein>
    <submittedName>
        <fullName evidence="3">Uncharacterized protein</fullName>
    </submittedName>
</protein>
<keyword evidence="4" id="KW-1185">Reference proteome</keyword>
<name>A0A5E4MMH5_9HEMI</name>
<evidence type="ECO:0000313" key="4">
    <source>
        <dbReference type="Proteomes" id="UP000325440"/>
    </source>
</evidence>